<reference evidence="3" key="1">
    <citation type="journal article" date="2019" name="Int. J. Syst. Evol. Microbiol.">
        <title>The Global Catalogue of Microorganisms (GCM) 10K type strain sequencing project: providing services to taxonomists for standard genome sequencing and annotation.</title>
        <authorList>
            <consortium name="The Broad Institute Genomics Platform"/>
            <consortium name="The Broad Institute Genome Sequencing Center for Infectious Disease"/>
            <person name="Wu L."/>
            <person name="Ma J."/>
        </authorList>
    </citation>
    <scope>NUCLEOTIDE SEQUENCE [LARGE SCALE GENOMIC DNA]</scope>
    <source>
        <strain evidence="3">CGMCC 4.7638</strain>
    </source>
</reference>
<protein>
    <submittedName>
        <fullName evidence="2">Uncharacterized protein</fullName>
    </submittedName>
</protein>
<feature type="compositionally biased region" description="Low complexity" evidence="1">
    <location>
        <begin position="457"/>
        <end position="468"/>
    </location>
</feature>
<dbReference type="RefSeq" id="WP_344277784.1">
    <property type="nucleotide sequence ID" value="NZ_BAAAHV010000013.1"/>
</dbReference>
<dbReference type="Gene3D" id="3.90.176.10">
    <property type="entry name" value="Toxin ADP-ribosyltransferase, Chain A, domain 1"/>
    <property type="match status" value="1"/>
</dbReference>
<keyword evidence="3" id="KW-1185">Reference proteome</keyword>
<feature type="region of interest" description="Disordered" evidence="1">
    <location>
        <begin position="1"/>
        <end position="21"/>
    </location>
</feature>
<proteinExistence type="predicted"/>
<feature type="compositionally biased region" description="Pro residues" evidence="1">
    <location>
        <begin position="469"/>
        <end position="480"/>
    </location>
</feature>
<evidence type="ECO:0000313" key="2">
    <source>
        <dbReference type="EMBL" id="MFD2479635.1"/>
    </source>
</evidence>
<feature type="region of interest" description="Disordered" evidence="1">
    <location>
        <begin position="457"/>
        <end position="485"/>
    </location>
</feature>
<dbReference type="Proteomes" id="UP001597542">
    <property type="component" value="Unassembled WGS sequence"/>
</dbReference>
<organism evidence="2 3">
    <name type="scientific">Amycolatopsis albidoflavus</name>
    <dbReference type="NCBI Taxonomy" id="102226"/>
    <lineage>
        <taxon>Bacteria</taxon>
        <taxon>Bacillati</taxon>
        <taxon>Actinomycetota</taxon>
        <taxon>Actinomycetes</taxon>
        <taxon>Pseudonocardiales</taxon>
        <taxon>Pseudonocardiaceae</taxon>
        <taxon>Amycolatopsis</taxon>
    </lineage>
</organism>
<comment type="caution">
    <text evidence="2">The sequence shown here is derived from an EMBL/GenBank/DDBJ whole genome shotgun (WGS) entry which is preliminary data.</text>
</comment>
<accession>A0ABW5HTP1</accession>
<evidence type="ECO:0000313" key="3">
    <source>
        <dbReference type="Proteomes" id="UP001597542"/>
    </source>
</evidence>
<sequence>MTLLSRLPGKGRLRSRRDAGGMQATVSGAATVVHGADGAGVDASSMAAALPPDPDCLLVVVDVPPDSSAEVWESVAAAVPKGKGPVRLVPGRFPRRMSPQTAQWLAEWLGRPVVAPCGTTFQTAAGTLFVLPGQNCGWGRFRRGRPPVREGMRFPRPVWESSANSATWSLTGTASAEPLPGGLWLRSDGGEPLLDRGRYRLARWVPCQPEVLTIVLGGERLPPLPLEAVAELWSTLDDAARARAKFAQAGPVELPPSVSLGQALADLLGTAVVCYTGIPSGNPEDPHVVVLRADGSHGWHACAEQVVFRPGITSAAPVMLSAYRPPIVGLPELSPAVYRYTVEAVVEVVRAGLWVRPEGESPNTALVHSALADPARHLVLFEDVDAAQGTRMRALAVELTERLSAPTRRVTEVAPVSVLRSDAPPAPRTRPLENAGPVTALPWLSQLMETMKLEMPAAGEAATAEAPAAGPPEPPRPEPPAAEDLESAREWLKANWPADFGAHTAAVEAVLAKNPKVFRIRSGAERLGAVADAVALRMYLAGQGIEIDPGLRTGQSGADRTFSRCVAAGLAALPAYRGAAVSALTPTAAQWAVLDASALVTELGFLNLLAEPCSAAAGDTDLLVWSVSGRRTALLEPATGAVDRVMFAPKTAFKVLELARPGGASRGRIVLRELPAAEITAEGQPAPNRSSLDEMAKKSIRRSEERWAAAVPALRVPAAAAARFRVLPGVGDG</sequence>
<dbReference type="EMBL" id="JBHUKQ010000004">
    <property type="protein sequence ID" value="MFD2479635.1"/>
    <property type="molecule type" value="Genomic_DNA"/>
</dbReference>
<gene>
    <name evidence="2" type="ORF">ACFSUT_05080</name>
</gene>
<evidence type="ECO:0000256" key="1">
    <source>
        <dbReference type="SAM" id="MobiDB-lite"/>
    </source>
</evidence>
<name>A0ABW5HTP1_9PSEU</name>